<proteinExistence type="predicted"/>
<feature type="region of interest" description="Disordered" evidence="1">
    <location>
        <begin position="1"/>
        <end position="28"/>
    </location>
</feature>
<feature type="compositionally biased region" description="Acidic residues" evidence="1">
    <location>
        <begin position="1"/>
        <end position="18"/>
    </location>
</feature>
<name>A0A699XE40_TANCI</name>
<accession>A0A699XE40</accession>
<evidence type="ECO:0000256" key="1">
    <source>
        <dbReference type="SAM" id="MobiDB-lite"/>
    </source>
</evidence>
<evidence type="ECO:0000313" key="2">
    <source>
        <dbReference type="EMBL" id="GFD56136.1"/>
    </source>
</evidence>
<feature type="non-terminal residue" evidence="2">
    <location>
        <position position="1"/>
    </location>
</feature>
<dbReference type="EMBL" id="BKCJ011825823">
    <property type="protein sequence ID" value="GFD56136.1"/>
    <property type="molecule type" value="Genomic_DNA"/>
</dbReference>
<sequence length="91" mass="10440">FPDPEIDSVEEENGVDEENVVHQAENDEEIDLEDISQIQYVVLHEKLLSIIRLISNIESLNNNSTPDRVLNSFESDNSLLDYVSPEFKTFC</sequence>
<protein>
    <submittedName>
        <fullName evidence="2">Uncharacterized protein</fullName>
    </submittedName>
</protein>
<dbReference type="AlphaFoldDB" id="A0A699XE40"/>
<organism evidence="2">
    <name type="scientific">Tanacetum cinerariifolium</name>
    <name type="common">Dalmatian daisy</name>
    <name type="synonym">Chrysanthemum cinerariifolium</name>
    <dbReference type="NCBI Taxonomy" id="118510"/>
    <lineage>
        <taxon>Eukaryota</taxon>
        <taxon>Viridiplantae</taxon>
        <taxon>Streptophyta</taxon>
        <taxon>Embryophyta</taxon>
        <taxon>Tracheophyta</taxon>
        <taxon>Spermatophyta</taxon>
        <taxon>Magnoliopsida</taxon>
        <taxon>eudicotyledons</taxon>
        <taxon>Gunneridae</taxon>
        <taxon>Pentapetalae</taxon>
        <taxon>asterids</taxon>
        <taxon>campanulids</taxon>
        <taxon>Asterales</taxon>
        <taxon>Asteraceae</taxon>
        <taxon>Asteroideae</taxon>
        <taxon>Anthemideae</taxon>
        <taxon>Anthemidinae</taxon>
        <taxon>Tanacetum</taxon>
    </lineage>
</organism>
<feature type="non-terminal residue" evidence="2">
    <location>
        <position position="91"/>
    </location>
</feature>
<reference evidence="2" key="1">
    <citation type="journal article" date="2019" name="Sci. Rep.">
        <title>Draft genome of Tanacetum cinerariifolium, the natural source of mosquito coil.</title>
        <authorList>
            <person name="Yamashiro T."/>
            <person name="Shiraishi A."/>
            <person name="Satake H."/>
            <person name="Nakayama K."/>
        </authorList>
    </citation>
    <scope>NUCLEOTIDE SEQUENCE</scope>
</reference>
<comment type="caution">
    <text evidence="2">The sequence shown here is derived from an EMBL/GenBank/DDBJ whole genome shotgun (WGS) entry which is preliminary data.</text>
</comment>
<gene>
    <name evidence="2" type="ORF">Tci_928105</name>
</gene>